<dbReference type="STRING" id="765257.A0A0D0AC53"/>
<organism evidence="3 4">
    <name type="scientific">Pisolithus microcarpus 441</name>
    <dbReference type="NCBI Taxonomy" id="765257"/>
    <lineage>
        <taxon>Eukaryota</taxon>
        <taxon>Fungi</taxon>
        <taxon>Dikarya</taxon>
        <taxon>Basidiomycota</taxon>
        <taxon>Agaricomycotina</taxon>
        <taxon>Agaricomycetes</taxon>
        <taxon>Agaricomycetidae</taxon>
        <taxon>Boletales</taxon>
        <taxon>Sclerodermatineae</taxon>
        <taxon>Pisolithaceae</taxon>
        <taxon>Pisolithus</taxon>
    </lineage>
</organism>
<accession>A0A0D0AC53</accession>
<evidence type="ECO:0000256" key="1">
    <source>
        <dbReference type="SAM" id="MobiDB-lite"/>
    </source>
</evidence>
<name>A0A0D0AC53_9AGAM</name>
<feature type="compositionally biased region" description="Pro residues" evidence="1">
    <location>
        <begin position="12"/>
        <end position="22"/>
    </location>
</feature>
<keyword evidence="4" id="KW-1185">Reference proteome</keyword>
<reference evidence="4" key="2">
    <citation type="submission" date="2015-01" db="EMBL/GenBank/DDBJ databases">
        <title>Evolutionary Origins and Diversification of the Mycorrhizal Mutualists.</title>
        <authorList>
            <consortium name="DOE Joint Genome Institute"/>
            <consortium name="Mycorrhizal Genomics Consortium"/>
            <person name="Kohler A."/>
            <person name="Kuo A."/>
            <person name="Nagy L.G."/>
            <person name="Floudas D."/>
            <person name="Copeland A."/>
            <person name="Barry K.W."/>
            <person name="Cichocki N."/>
            <person name="Veneault-Fourrey C."/>
            <person name="LaButti K."/>
            <person name="Lindquist E.A."/>
            <person name="Lipzen A."/>
            <person name="Lundell T."/>
            <person name="Morin E."/>
            <person name="Murat C."/>
            <person name="Riley R."/>
            <person name="Ohm R."/>
            <person name="Sun H."/>
            <person name="Tunlid A."/>
            <person name="Henrissat B."/>
            <person name="Grigoriev I.V."/>
            <person name="Hibbett D.S."/>
            <person name="Martin F."/>
        </authorList>
    </citation>
    <scope>NUCLEOTIDE SEQUENCE [LARGE SCALE GENOMIC DNA]</scope>
    <source>
        <strain evidence="4">441</strain>
    </source>
</reference>
<evidence type="ECO:0008006" key="5">
    <source>
        <dbReference type="Google" id="ProtNLM"/>
    </source>
</evidence>
<dbReference type="AlphaFoldDB" id="A0A0D0AC53"/>
<evidence type="ECO:0000313" key="3">
    <source>
        <dbReference type="EMBL" id="KIK29603.1"/>
    </source>
</evidence>
<proteinExistence type="predicted"/>
<feature type="transmembrane region" description="Helical" evidence="2">
    <location>
        <begin position="143"/>
        <end position="162"/>
    </location>
</feature>
<dbReference type="HOGENOM" id="CLU_095754_0_0_1"/>
<keyword evidence="2" id="KW-1133">Transmembrane helix</keyword>
<evidence type="ECO:0000256" key="2">
    <source>
        <dbReference type="SAM" id="Phobius"/>
    </source>
</evidence>
<gene>
    <name evidence="3" type="ORF">PISMIDRAFT_672338</name>
</gene>
<dbReference type="EMBL" id="KN833689">
    <property type="protein sequence ID" value="KIK29603.1"/>
    <property type="molecule type" value="Genomic_DNA"/>
</dbReference>
<dbReference type="Proteomes" id="UP000054018">
    <property type="component" value="Unassembled WGS sequence"/>
</dbReference>
<feature type="compositionally biased region" description="Acidic residues" evidence="1">
    <location>
        <begin position="55"/>
        <end position="68"/>
    </location>
</feature>
<feature type="region of interest" description="Disordered" evidence="1">
    <location>
        <begin position="1"/>
        <end position="39"/>
    </location>
</feature>
<sequence length="171" mass="18619">MATYASVAAQNAPPPSDQPRPDPSLLTTESENPDPVPDIKTKVAIVPSDFKEYAPAEDADAEVPELVDDSSAGGGEGRRGGRGGRRSRETAAEGAYLWQKMKRFLFQPEVAGGLVGLLNTAVIGTVAYYGYRNWDRPRWNRQVVASVSVGLFALWGAEGYIAEKLSERHRR</sequence>
<protein>
    <recommendedName>
        <fullName evidence="5">Mitochondrial outer membrane protein OM14 C-terminal domain-containing protein</fullName>
    </recommendedName>
</protein>
<feature type="transmembrane region" description="Helical" evidence="2">
    <location>
        <begin position="110"/>
        <end position="131"/>
    </location>
</feature>
<keyword evidence="2" id="KW-0812">Transmembrane</keyword>
<keyword evidence="2" id="KW-0472">Membrane</keyword>
<dbReference type="OrthoDB" id="2553651at2759"/>
<reference evidence="3 4" key="1">
    <citation type="submission" date="2014-04" db="EMBL/GenBank/DDBJ databases">
        <authorList>
            <consortium name="DOE Joint Genome Institute"/>
            <person name="Kuo A."/>
            <person name="Kohler A."/>
            <person name="Costa M.D."/>
            <person name="Nagy L.G."/>
            <person name="Floudas D."/>
            <person name="Copeland A."/>
            <person name="Barry K.W."/>
            <person name="Cichocki N."/>
            <person name="Veneault-Fourrey C."/>
            <person name="LaButti K."/>
            <person name="Lindquist E.A."/>
            <person name="Lipzen A."/>
            <person name="Lundell T."/>
            <person name="Morin E."/>
            <person name="Murat C."/>
            <person name="Sun H."/>
            <person name="Tunlid A."/>
            <person name="Henrissat B."/>
            <person name="Grigoriev I.V."/>
            <person name="Hibbett D.S."/>
            <person name="Martin F."/>
            <person name="Nordberg H.P."/>
            <person name="Cantor M.N."/>
            <person name="Hua S.X."/>
        </authorList>
    </citation>
    <scope>NUCLEOTIDE SEQUENCE [LARGE SCALE GENOMIC DNA]</scope>
    <source>
        <strain evidence="3 4">441</strain>
    </source>
</reference>
<feature type="region of interest" description="Disordered" evidence="1">
    <location>
        <begin position="54"/>
        <end position="90"/>
    </location>
</feature>
<evidence type="ECO:0000313" key="4">
    <source>
        <dbReference type="Proteomes" id="UP000054018"/>
    </source>
</evidence>